<sequence length="285" mass="32634">MGMTKDYDVNILASERERRKKAGLALDLIYYGDEFGLIDDGLLDMTFGMIFVHIQPLGPTLQHLQERESIRYWGAHFLSKTFYNSGLGVALFGIVELILCYAAIFGTAYAAIQLMIYAQTTRYWLDVLEKDSQKTFARSWLNLKNLKLYRTLAVLNGIHNEACSPVLWPITQHVLCTLHVICNVLIIKCFRLLPLPIRSILALSTFAFAFFEQSCLKAAADVYKISKRFRDRMGRDAAKRNRIVGKSLRCLRIQVSDAYHFKISTFVTFTQSVVENTINVMLTFF</sequence>
<keyword evidence="3" id="KW-1185">Reference proteome</keyword>
<proteinExistence type="predicted"/>
<comment type="caution">
    <text evidence="2">The sequence shown here is derived from an EMBL/GenBank/DDBJ whole genome shotgun (WGS) entry which is preliminary data.</text>
</comment>
<protein>
    <submittedName>
        <fullName evidence="2">Uncharacterized protein</fullName>
    </submittedName>
</protein>
<evidence type="ECO:0000313" key="2">
    <source>
        <dbReference type="EMBL" id="OXA43201.1"/>
    </source>
</evidence>
<organism evidence="2 3">
    <name type="scientific">Folsomia candida</name>
    <name type="common">Springtail</name>
    <dbReference type="NCBI Taxonomy" id="158441"/>
    <lineage>
        <taxon>Eukaryota</taxon>
        <taxon>Metazoa</taxon>
        <taxon>Ecdysozoa</taxon>
        <taxon>Arthropoda</taxon>
        <taxon>Hexapoda</taxon>
        <taxon>Collembola</taxon>
        <taxon>Entomobryomorpha</taxon>
        <taxon>Isotomoidea</taxon>
        <taxon>Isotomidae</taxon>
        <taxon>Proisotominae</taxon>
        <taxon>Folsomia</taxon>
    </lineage>
</organism>
<feature type="transmembrane region" description="Helical" evidence="1">
    <location>
        <begin position="87"/>
        <end position="112"/>
    </location>
</feature>
<dbReference type="EMBL" id="LNIX01000023">
    <property type="protein sequence ID" value="OXA43201.1"/>
    <property type="molecule type" value="Genomic_DNA"/>
</dbReference>
<dbReference type="Proteomes" id="UP000198287">
    <property type="component" value="Unassembled WGS sequence"/>
</dbReference>
<dbReference type="OrthoDB" id="10686348at2759"/>
<keyword evidence="1" id="KW-0472">Membrane</keyword>
<name>A0A226DF46_FOLCA</name>
<dbReference type="AlphaFoldDB" id="A0A226DF46"/>
<accession>A0A226DF46</accession>
<evidence type="ECO:0000313" key="3">
    <source>
        <dbReference type="Proteomes" id="UP000198287"/>
    </source>
</evidence>
<keyword evidence="1" id="KW-0812">Transmembrane</keyword>
<evidence type="ECO:0000256" key="1">
    <source>
        <dbReference type="SAM" id="Phobius"/>
    </source>
</evidence>
<gene>
    <name evidence="2" type="ORF">Fcan01_22049</name>
</gene>
<reference evidence="2 3" key="1">
    <citation type="submission" date="2015-12" db="EMBL/GenBank/DDBJ databases">
        <title>The genome of Folsomia candida.</title>
        <authorList>
            <person name="Faddeeva A."/>
            <person name="Derks M.F."/>
            <person name="Anvar Y."/>
            <person name="Smit S."/>
            <person name="Van Straalen N."/>
            <person name="Roelofs D."/>
        </authorList>
    </citation>
    <scope>NUCLEOTIDE SEQUENCE [LARGE SCALE GENOMIC DNA]</scope>
    <source>
        <strain evidence="2 3">VU population</strain>
        <tissue evidence="2">Whole body</tissue>
    </source>
</reference>
<keyword evidence="1" id="KW-1133">Transmembrane helix</keyword>